<evidence type="ECO:0000256" key="5">
    <source>
        <dbReference type="ARBA" id="ARBA00022691"/>
    </source>
</evidence>
<dbReference type="EC" id="2.1.1.72" evidence="2"/>
<comment type="similarity">
    <text evidence="1">Belongs to the N(4)/N(6)-methyltransferase family.</text>
</comment>
<dbReference type="GO" id="GO:0032259">
    <property type="term" value="P:methylation"/>
    <property type="evidence" value="ECO:0007669"/>
    <property type="project" value="UniProtKB-KW"/>
</dbReference>
<dbReference type="InterPro" id="IPR023095">
    <property type="entry name" value="Ade_MeTrfase_dom_2"/>
</dbReference>
<keyword evidence="8" id="KW-1185">Reference proteome</keyword>
<organism evidence="7 8">
    <name type="scientific">Halorubrum glutamatedens</name>
    <dbReference type="NCBI Taxonomy" id="2707018"/>
    <lineage>
        <taxon>Archaea</taxon>
        <taxon>Methanobacteriati</taxon>
        <taxon>Methanobacteriota</taxon>
        <taxon>Stenosarchaea group</taxon>
        <taxon>Halobacteria</taxon>
        <taxon>Halobacteriales</taxon>
        <taxon>Haloferacaceae</taxon>
        <taxon>Halorubrum</taxon>
    </lineage>
</organism>
<dbReference type="Gene3D" id="3.40.50.150">
    <property type="entry name" value="Vaccinia Virus protein VP39"/>
    <property type="match status" value="1"/>
</dbReference>
<keyword evidence="3 7" id="KW-0489">Methyltransferase</keyword>
<dbReference type="PANTHER" id="PTHR30481">
    <property type="entry name" value="DNA ADENINE METHYLASE"/>
    <property type="match status" value="1"/>
</dbReference>
<name>A0ABD5QU62_9EURY</name>
<evidence type="ECO:0000313" key="8">
    <source>
        <dbReference type="Proteomes" id="UP001596145"/>
    </source>
</evidence>
<evidence type="ECO:0000256" key="1">
    <source>
        <dbReference type="ARBA" id="ARBA00006594"/>
    </source>
</evidence>
<keyword evidence="5" id="KW-0949">S-adenosyl-L-methionine</keyword>
<keyword evidence="4" id="KW-0808">Transferase</keyword>
<dbReference type="InterPro" id="IPR012327">
    <property type="entry name" value="MeTrfase_D12"/>
</dbReference>
<evidence type="ECO:0000256" key="6">
    <source>
        <dbReference type="ARBA" id="ARBA00047942"/>
    </source>
</evidence>
<dbReference type="InterPro" id="IPR012263">
    <property type="entry name" value="M_m6A_EcoRV"/>
</dbReference>
<dbReference type="InterPro" id="IPR002052">
    <property type="entry name" value="DNA_methylase_N6_adenine_CS"/>
</dbReference>
<dbReference type="PROSITE" id="PS00092">
    <property type="entry name" value="N6_MTASE"/>
    <property type="match status" value="1"/>
</dbReference>
<dbReference type="Gene3D" id="1.10.1020.10">
    <property type="entry name" value="Adenine-specific Methyltransferase, Domain 2"/>
    <property type="match status" value="1"/>
</dbReference>
<dbReference type="PIRSF" id="PIRSF000398">
    <property type="entry name" value="M_m6A_EcoRV"/>
    <property type="match status" value="1"/>
</dbReference>
<comment type="caution">
    <text evidence="7">The sequence shown here is derived from an EMBL/GenBank/DDBJ whole genome shotgun (WGS) entry which is preliminary data.</text>
</comment>
<evidence type="ECO:0000256" key="3">
    <source>
        <dbReference type="ARBA" id="ARBA00022603"/>
    </source>
</evidence>
<dbReference type="PRINTS" id="PR00505">
    <property type="entry name" value="D12N6MTFRASE"/>
</dbReference>
<dbReference type="Proteomes" id="UP001596145">
    <property type="component" value="Unassembled WGS sequence"/>
</dbReference>
<dbReference type="NCBIfam" id="TIGR00571">
    <property type="entry name" value="dam"/>
    <property type="match status" value="1"/>
</dbReference>
<gene>
    <name evidence="7" type="ORF">ACFPJA_11140</name>
</gene>
<proteinExistence type="inferred from homology"/>
<dbReference type="Pfam" id="PF02086">
    <property type="entry name" value="MethyltransfD12"/>
    <property type="match status" value="1"/>
</dbReference>
<dbReference type="InterPro" id="IPR029063">
    <property type="entry name" value="SAM-dependent_MTases_sf"/>
</dbReference>
<evidence type="ECO:0000313" key="7">
    <source>
        <dbReference type="EMBL" id="MFC5135269.1"/>
    </source>
</evidence>
<dbReference type="SUPFAM" id="SSF53335">
    <property type="entry name" value="S-adenosyl-L-methionine-dependent methyltransferases"/>
    <property type="match status" value="1"/>
</dbReference>
<accession>A0ABD5QU62</accession>
<dbReference type="EMBL" id="JBHSKV010000014">
    <property type="protein sequence ID" value="MFC5135269.1"/>
    <property type="molecule type" value="Genomic_DNA"/>
</dbReference>
<protein>
    <recommendedName>
        <fullName evidence="2">site-specific DNA-methyltransferase (adenine-specific)</fullName>
        <ecNumber evidence="2">2.1.1.72</ecNumber>
    </recommendedName>
</protein>
<dbReference type="RefSeq" id="WP_122106074.1">
    <property type="nucleotide sequence ID" value="NZ_JBHSKV010000014.1"/>
</dbReference>
<dbReference type="PANTHER" id="PTHR30481:SF3">
    <property type="entry name" value="DNA ADENINE METHYLASE"/>
    <property type="match status" value="1"/>
</dbReference>
<sequence length="309" mass="34940">MVEPILKWAGGKRQLLDALYARFPESFDRYHEPFVGGGALFFDLEPESGTINDANPRLVSLYERVRDEPDRLVERLESFADPESDPDPTLPYAETTQRGREVESYYYQQRARFNDRPYTGEYDPLEEAALLVYLNRTCYNGLYRENADGGFNVPIGRYADPDWVKRGRIRRASEVLENVEIYNSDFEYVLEAAESGDLVYFDPPYEPMSPTADFTSYSADGFDREDQERLIEAATTLDDRGVSVLISNSGVTYDRYVEAGFHVDTVDATRAINSDGDGRDAVDEVIATNVPESARLDAGQRALSTFDDG</sequence>
<comment type="catalytic activity">
    <reaction evidence="6">
        <text>a 2'-deoxyadenosine in DNA + S-adenosyl-L-methionine = an N(6)-methyl-2'-deoxyadenosine in DNA + S-adenosyl-L-homocysteine + H(+)</text>
        <dbReference type="Rhea" id="RHEA:15197"/>
        <dbReference type="Rhea" id="RHEA-COMP:12418"/>
        <dbReference type="Rhea" id="RHEA-COMP:12419"/>
        <dbReference type="ChEBI" id="CHEBI:15378"/>
        <dbReference type="ChEBI" id="CHEBI:57856"/>
        <dbReference type="ChEBI" id="CHEBI:59789"/>
        <dbReference type="ChEBI" id="CHEBI:90615"/>
        <dbReference type="ChEBI" id="CHEBI:90616"/>
        <dbReference type="EC" id="2.1.1.72"/>
    </reaction>
</comment>
<reference evidence="7 8" key="1">
    <citation type="journal article" date="2019" name="Int. J. Syst. Evol. Microbiol.">
        <title>The Global Catalogue of Microorganisms (GCM) 10K type strain sequencing project: providing services to taxonomists for standard genome sequencing and annotation.</title>
        <authorList>
            <consortium name="The Broad Institute Genomics Platform"/>
            <consortium name="The Broad Institute Genome Sequencing Center for Infectious Disease"/>
            <person name="Wu L."/>
            <person name="Ma J."/>
        </authorList>
    </citation>
    <scope>NUCLEOTIDE SEQUENCE [LARGE SCALE GENOMIC DNA]</scope>
    <source>
        <strain evidence="7 8">CGMCC 1.16026</strain>
    </source>
</reference>
<dbReference type="GO" id="GO:0009007">
    <property type="term" value="F:site-specific DNA-methyltransferase (adenine-specific) activity"/>
    <property type="evidence" value="ECO:0007669"/>
    <property type="project" value="UniProtKB-EC"/>
</dbReference>
<evidence type="ECO:0000256" key="4">
    <source>
        <dbReference type="ARBA" id="ARBA00022679"/>
    </source>
</evidence>
<evidence type="ECO:0000256" key="2">
    <source>
        <dbReference type="ARBA" id="ARBA00011900"/>
    </source>
</evidence>
<dbReference type="AlphaFoldDB" id="A0ABD5QU62"/>